<name>A0A0B6YGQ3_9EUPU</name>
<dbReference type="EMBL" id="HACG01007840">
    <property type="protein sequence ID" value="CEK54705.1"/>
    <property type="molecule type" value="Transcribed_RNA"/>
</dbReference>
<dbReference type="AlphaFoldDB" id="A0A0B6YGQ3"/>
<feature type="non-terminal residue" evidence="1">
    <location>
        <position position="1"/>
    </location>
</feature>
<sequence length="90" mass="9767">GINKVVQNDNIIVGAQQFYYCVTANISCTTSHQNIVVSHDLVGEFLIDVCLFSFASAAIFDCVRSGLVPSKRFTCSAVLSLSRGNYGLKM</sequence>
<evidence type="ECO:0000313" key="1">
    <source>
        <dbReference type="EMBL" id="CEK54705.1"/>
    </source>
</evidence>
<gene>
    <name evidence="1" type="primary">ORF23452</name>
</gene>
<feature type="non-terminal residue" evidence="1">
    <location>
        <position position="90"/>
    </location>
</feature>
<protein>
    <submittedName>
        <fullName evidence="1">Uncharacterized protein</fullName>
    </submittedName>
</protein>
<proteinExistence type="predicted"/>
<accession>A0A0B6YGQ3</accession>
<reference evidence="1" key="1">
    <citation type="submission" date="2014-12" db="EMBL/GenBank/DDBJ databases">
        <title>Insight into the proteome of Arion vulgaris.</title>
        <authorList>
            <person name="Aradska J."/>
            <person name="Bulat T."/>
            <person name="Smidak R."/>
            <person name="Sarate P."/>
            <person name="Gangsoo J."/>
            <person name="Sialana F."/>
            <person name="Bilban M."/>
            <person name="Lubec G."/>
        </authorList>
    </citation>
    <scope>NUCLEOTIDE SEQUENCE</scope>
    <source>
        <tissue evidence="1">Skin</tissue>
    </source>
</reference>
<organism evidence="1">
    <name type="scientific">Arion vulgaris</name>
    <dbReference type="NCBI Taxonomy" id="1028688"/>
    <lineage>
        <taxon>Eukaryota</taxon>
        <taxon>Metazoa</taxon>
        <taxon>Spiralia</taxon>
        <taxon>Lophotrochozoa</taxon>
        <taxon>Mollusca</taxon>
        <taxon>Gastropoda</taxon>
        <taxon>Heterobranchia</taxon>
        <taxon>Euthyneura</taxon>
        <taxon>Panpulmonata</taxon>
        <taxon>Eupulmonata</taxon>
        <taxon>Stylommatophora</taxon>
        <taxon>Helicina</taxon>
        <taxon>Arionoidea</taxon>
        <taxon>Arionidae</taxon>
        <taxon>Arion</taxon>
    </lineage>
</organism>